<dbReference type="Proteomes" id="UP001353858">
    <property type="component" value="Unassembled WGS sequence"/>
</dbReference>
<name>A0AAN7PJJ5_9COLE</name>
<evidence type="ECO:0000313" key="1">
    <source>
        <dbReference type="EMBL" id="KAK4887858.1"/>
    </source>
</evidence>
<dbReference type="AlphaFoldDB" id="A0AAN7PJJ5"/>
<reference evidence="2" key="1">
    <citation type="submission" date="2023-01" db="EMBL/GenBank/DDBJ databases">
        <title>Key to firefly adult light organ development and bioluminescence: homeobox transcription factors regulate luciferase expression and transportation to peroxisome.</title>
        <authorList>
            <person name="Fu X."/>
        </authorList>
    </citation>
    <scope>NUCLEOTIDE SEQUENCE [LARGE SCALE GENOMIC DNA]</scope>
</reference>
<organism evidence="1 2">
    <name type="scientific">Aquatica leii</name>
    <dbReference type="NCBI Taxonomy" id="1421715"/>
    <lineage>
        <taxon>Eukaryota</taxon>
        <taxon>Metazoa</taxon>
        <taxon>Ecdysozoa</taxon>
        <taxon>Arthropoda</taxon>
        <taxon>Hexapoda</taxon>
        <taxon>Insecta</taxon>
        <taxon>Pterygota</taxon>
        <taxon>Neoptera</taxon>
        <taxon>Endopterygota</taxon>
        <taxon>Coleoptera</taxon>
        <taxon>Polyphaga</taxon>
        <taxon>Elateriformia</taxon>
        <taxon>Elateroidea</taxon>
        <taxon>Lampyridae</taxon>
        <taxon>Luciolinae</taxon>
        <taxon>Aquatica</taxon>
    </lineage>
</organism>
<keyword evidence="2" id="KW-1185">Reference proteome</keyword>
<evidence type="ECO:0000313" key="2">
    <source>
        <dbReference type="Proteomes" id="UP001353858"/>
    </source>
</evidence>
<sequence length="75" mass="8166">MISISNNSDVQIGVLSFKASTLMGIETTTQFLDKSLMATTTGGCHAKSKSSSSLVCITRRLMAKNVFQHHRSKMT</sequence>
<proteinExistence type="predicted"/>
<comment type="caution">
    <text evidence="1">The sequence shown here is derived from an EMBL/GenBank/DDBJ whole genome shotgun (WGS) entry which is preliminary data.</text>
</comment>
<protein>
    <submittedName>
        <fullName evidence="1">Uncharacterized protein</fullName>
    </submittedName>
</protein>
<gene>
    <name evidence="1" type="ORF">RN001_004129</name>
</gene>
<accession>A0AAN7PJJ5</accession>
<dbReference type="EMBL" id="JARPUR010000001">
    <property type="protein sequence ID" value="KAK4887858.1"/>
    <property type="molecule type" value="Genomic_DNA"/>
</dbReference>